<dbReference type="Pfam" id="PF00149">
    <property type="entry name" value="Metallophos"/>
    <property type="match status" value="1"/>
</dbReference>
<evidence type="ECO:0000313" key="6">
    <source>
        <dbReference type="Proteomes" id="UP000594195"/>
    </source>
</evidence>
<dbReference type="Gene3D" id="3.90.780.10">
    <property type="entry name" value="5'-Nucleotidase, C-terminal domain"/>
    <property type="match status" value="1"/>
</dbReference>
<feature type="domain" description="5'-Nucleotidase C-terminal" evidence="4">
    <location>
        <begin position="352"/>
        <end position="476"/>
    </location>
</feature>
<dbReference type="InterPro" id="IPR006179">
    <property type="entry name" value="5_nucleotidase/apyrase"/>
</dbReference>
<dbReference type="GO" id="GO:0008253">
    <property type="term" value="F:5'-nucleotidase activity"/>
    <property type="evidence" value="ECO:0007669"/>
    <property type="project" value="TreeGrafter"/>
</dbReference>
<dbReference type="InterPro" id="IPR008334">
    <property type="entry name" value="5'-Nucleotdase_C"/>
</dbReference>
<dbReference type="InterPro" id="IPR004843">
    <property type="entry name" value="Calcineurin-like_PHP"/>
</dbReference>
<comment type="similarity">
    <text evidence="2">Belongs to the 5'-nucleotidase family.</text>
</comment>
<sequence>MMKIQIPFYSLICALVLSSCKTANTASTALKDDGKITVTFVQINDVYEIAPMQGGKVGGVARVATLKKQELAKNPNTFMVMAGDFLSPSVYNSLKYEGKSIRGKQMVESLNAAGLNLAVFGNHEFDIKEKELQDRINESTFDWVASNTFHKTKSGVAPFVKTTSSGNKPFPETYIMEVQDKDGTKAKIAFIGLTIPFNKADYVTYTDEFAAAEKLYNQIKDSCDAVIGLTHLAVAEDSILARRLPGLALIMGGHEHDMQFKKIGNIYITKAHANAKSAYVNYLTIDVKNKTTSVVPELRMIDTTISEDPATALVVKKWMDIAEKNYDALGFNAKRVIREAGEPLEGREALIRSGKTNLTRIVVSAMEKAVPTADVVLMNSGSIRVDDVLQMPITEYDIIRTLPYGGAIMEVDMRGSLLTKVLEAGRNNVGSGGFLQYSSTVNYNPATKMWTLKDAPIDPKKSYHVGLADFLMTGGEANMGFLNKDNPDIIKIYPTPTSSSDIRSDSRLAIIKYMVELGK</sequence>
<dbReference type="Pfam" id="PF02872">
    <property type="entry name" value="5_nucleotid_C"/>
    <property type="match status" value="1"/>
</dbReference>
<dbReference type="PANTHER" id="PTHR11575:SF24">
    <property type="entry name" value="5'-NUCLEOTIDASE"/>
    <property type="match status" value="1"/>
</dbReference>
<keyword evidence="6" id="KW-1185">Reference proteome</keyword>
<reference evidence="5 6" key="1">
    <citation type="submission" date="2019-05" db="EMBL/GenBank/DDBJ databases">
        <title>Chryseobacterium sp. isolated from King George Island, maritime Antarctica.</title>
        <authorList>
            <person name="Peng X."/>
        </authorList>
    </citation>
    <scope>NUCLEOTIDE SEQUENCE [LARGE SCALE GENOMIC DNA]</scope>
    <source>
        <strain evidence="5 6">7-3A</strain>
    </source>
</reference>
<dbReference type="GO" id="GO:0009166">
    <property type="term" value="P:nucleotide catabolic process"/>
    <property type="evidence" value="ECO:0007669"/>
    <property type="project" value="InterPro"/>
</dbReference>
<name>A0A7M2Y9A8_9FLAO</name>
<dbReference type="PANTHER" id="PTHR11575">
    <property type="entry name" value="5'-NUCLEOTIDASE-RELATED"/>
    <property type="match status" value="1"/>
</dbReference>
<proteinExistence type="inferred from homology"/>
<gene>
    <name evidence="5" type="ORF">Q73A0000_07685</name>
</gene>
<dbReference type="GO" id="GO:0030288">
    <property type="term" value="C:outer membrane-bounded periplasmic space"/>
    <property type="evidence" value="ECO:0007669"/>
    <property type="project" value="TreeGrafter"/>
</dbReference>
<keyword evidence="1 2" id="KW-0732">Signal</keyword>
<accession>A0A7M2Y9A8</accession>
<keyword evidence="2" id="KW-0378">Hydrolase</keyword>
<dbReference type="AlphaFoldDB" id="A0A7M2Y9A8"/>
<feature type="signal peptide" evidence="2">
    <location>
        <begin position="1"/>
        <end position="25"/>
    </location>
</feature>
<dbReference type="GO" id="GO:0008768">
    <property type="term" value="F:UDP-sugar diphosphatase activity"/>
    <property type="evidence" value="ECO:0007669"/>
    <property type="project" value="TreeGrafter"/>
</dbReference>
<protein>
    <submittedName>
        <fullName evidence="5">Bifunctional metallophosphatase/5'-nucleotidase</fullName>
    </submittedName>
</protein>
<dbReference type="EMBL" id="CP040442">
    <property type="protein sequence ID" value="QOW10254.1"/>
    <property type="molecule type" value="Genomic_DNA"/>
</dbReference>
<evidence type="ECO:0000256" key="1">
    <source>
        <dbReference type="ARBA" id="ARBA00022729"/>
    </source>
</evidence>
<evidence type="ECO:0000313" key="5">
    <source>
        <dbReference type="EMBL" id="QOW10254.1"/>
    </source>
</evidence>
<feature type="domain" description="Calcineurin-like phosphoesterase" evidence="3">
    <location>
        <begin position="39"/>
        <end position="257"/>
    </location>
</feature>
<organism evidence="5 6">
    <name type="scientific">Kaistella flava</name>
    <name type="common">ex Peng et al. 2021</name>
    <dbReference type="NCBI Taxonomy" id="2038776"/>
    <lineage>
        <taxon>Bacteria</taxon>
        <taxon>Pseudomonadati</taxon>
        <taxon>Bacteroidota</taxon>
        <taxon>Flavobacteriia</taxon>
        <taxon>Flavobacteriales</taxon>
        <taxon>Weeksellaceae</taxon>
        <taxon>Chryseobacterium group</taxon>
        <taxon>Kaistella</taxon>
    </lineage>
</organism>
<evidence type="ECO:0000256" key="2">
    <source>
        <dbReference type="RuleBase" id="RU362119"/>
    </source>
</evidence>
<dbReference type="RefSeq" id="WP_193813484.1">
    <property type="nucleotide sequence ID" value="NZ_CP040442.1"/>
</dbReference>
<dbReference type="GO" id="GO:0000166">
    <property type="term" value="F:nucleotide binding"/>
    <property type="evidence" value="ECO:0007669"/>
    <property type="project" value="UniProtKB-KW"/>
</dbReference>
<dbReference type="PROSITE" id="PS51257">
    <property type="entry name" value="PROKAR_LIPOPROTEIN"/>
    <property type="match status" value="1"/>
</dbReference>
<keyword evidence="2" id="KW-0547">Nucleotide-binding</keyword>
<dbReference type="Gene3D" id="3.60.21.10">
    <property type="match status" value="1"/>
</dbReference>
<evidence type="ECO:0000259" key="4">
    <source>
        <dbReference type="Pfam" id="PF02872"/>
    </source>
</evidence>
<dbReference type="SUPFAM" id="SSF56300">
    <property type="entry name" value="Metallo-dependent phosphatases"/>
    <property type="match status" value="1"/>
</dbReference>
<dbReference type="KEGG" id="kfa:Q73A0000_07685"/>
<feature type="chain" id="PRO_5033111739" evidence="2">
    <location>
        <begin position="26"/>
        <end position="519"/>
    </location>
</feature>
<dbReference type="SUPFAM" id="SSF55816">
    <property type="entry name" value="5'-nucleotidase (syn. UDP-sugar hydrolase), C-terminal domain"/>
    <property type="match status" value="1"/>
</dbReference>
<dbReference type="Proteomes" id="UP000594195">
    <property type="component" value="Chromosome"/>
</dbReference>
<dbReference type="InterPro" id="IPR029052">
    <property type="entry name" value="Metallo-depent_PP-like"/>
</dbReference>
<dbReference type="PRINTS" id="PR01607">
    <property type="entry name" value="APYRASEFAMLY"/>
</dbReference>
<dbReference type="InterPro" id="IPR036907">
    <property type="entry name" value="5'-Nucleotdase_C_sf"/>
</dbReference>
<evidence type="ECO:0000259" key="3">
    <source>
        <dbReference type="Pfam" id="PF00149"/>
    </source>
</evidence>